<proteinExistence type="predicted"/>
<feature type="transmembrane region" description="Helical" evidence="1">
    <location>
        <begin position="38"/>
        <end position="56"/>
    </location>
</feature>
<dbReference type="OrthoDB" id="1449985at2"/>
<protein>
    <submittedName>
        <fullName evidence="2">Uncharacterized protein</fullName>
    </submittedName>
</protein>
<gene>
    <name evidence="2" type="ORF">GJ691_03115</name>
</gene>
<accession>A0A6I2MJ16</accession>
<keyword evidence="1" id="KW-0472">Membrane</keyword>
<evidence type="ECO:0000313" key="2">
    <source>
        <dbReference type="EMBL" id="MRX63152.1"/>
    </source>
</evidence>
<name>A0A6I2MJ16_9FLAO</name>
<keyword evidence="1" id="KW-0812">Transmembrane</keyword>
<sequence length="63" mass="7213">MRKSISIIGMLLALVIIVSSFLKNEDTGQFFGYEINIWLYRLIWLALFGIILNGYLKESKNSG</sequence>
<organism evidence="2 3">
    <name type="scientific">Maribacter luteus</name>
    <dbReference type="NCBI Taxonomy" id="2594478"/>
    <lineage>
        <taxon>Bacteria</taxon>
        <taxon>Pseudomonadati</taxon>
        <taxon>Bacteroidota</taxon>
        <taxon>Flavobacteriia</taxon>
        <taxon>Flavobacteriales</taxon>
        <taxon>Flavobacteriaceae</taxon>
        <taxon>Maribacter</taxon>
    </lineage>
</organism>
<evidence type="ECO:0000313" key="3">
    <source>
        <dbReference type="Proteomes" id="UP000443153"/>
    </source>
</evidence>
<evidence type="ECO:0000256" key="1">
    <source>
        <dbReference type="SAM" id="Phobius"/>
    </source>
</evidence>
<keyword evidence="3" id="KW-1185">Reference proteome</keyword>
<dbReference type="RefSeq" id="WP_154363630.1">
    <property type="nucleotide sequence ID" value="NZ_CANMYZ010000001.1"/>
</dbReference>
<keyword evidence="1" id="KW-1133">Transmembrane helix</keyword>
<dbReference type="AlphaFoldDB" id="A0A6I2MJ16"/>
<reference evidence="2 3" key="1">
    <citation type="submission" date="2019-11" db="EMBL/GenBank/DDBJ databases">
        <title>Maribacter lutea sp. nov., a marine bacterium isolated from intertidal sand.</title>
        <authorList>
            <person name="Liu A."/>
        </authorList>
    </citation>
    <scope>NUCLEOTIDE SEQUENCE [LARGE SCALE GENOMIC DNA]</scope>
    <source>
        <strain evidence="2 3">RZ05</strain>
    </source>
</reference>
<dbReference type="EMBL" id="WKJH01000001">
    <property type="protein sequence ID" value="MRX63152.1"/>
    <property type="molecule type" value="Genomic_DNA"/>
</dbReference>
<dbReference type="Proteomes" id="UP000443153">
    <property type="component" value="Unassembled WGS sequence"/>
</dbReference>
<comment type="caution">
    <text evidence="2">The sequence shown here is derived from an EMBL/GenBank/DDBJ whole genome shotgun (WGS) entry which is preliminary data.</text>
</comment>